<dbReference type="InterPro" id="IPR035906">
    <property type="entry name" value="MetI-like_sf"/>
</dbReference>
<evidence type="ECO:0000313" key="11">
    <source>
        <dbReference type="Proteomes" id="UP001229025"/>
    </source>
</evidence>
<evidence type="ECO:0000256" key="5">
    <source>
        <dbReference type="ARBA" id="ARBA00023136"/>
    </source>
</evidence>
<accession>A0ABT6UNN7</accession>
<feature type="transmembrane region" description="Helical" evidence="8">
    <location>
        <begin position="375"/>
        <end position="399"/>
    </location>
</feature>
<dbReference type="Pfam" id="PF04069">
    <property type="entry name" value="OpuAC"/>
    <property type="match status" value="1"/>
</dbReference>
<evidence type="ECO:0000256" key="6">
    <source>
        <dbReference type="ARBA" id="ARBA00035642"/>
    </source>
</evidence>
<comment type="caution">
    <text evidence="10">The sequence shown here is derived from an EMBL/GenBank/DDBJ whole genome shotgun (WGS) entry which is preliminary data.</text>
</comment>
<dbReference type="PROSITE" id="PS51318">
    <property type="entry name" value="TAT"/>
    <property type="match status" value="1"/>
</dbReference>
<keyword evidence="5 8" id="KW-0472">Membrane</keyword>
<protein>
    <submittedName>
        <fullName evidence="10">Glycine betaine ABC transporter substrate-binding protein</fullName>
    </submittedName>
</protein>
<dbReference type="Gene3D" id="1.10.3720.10">
    <property type="entry name" value="MetI-like"/>
    <property type="match status" value="1"/>
</dbReference>
<evidence type="ECO:0000256" key="2">
    <source>
        <dbReference type="ARBA" id="ARBA00022448"/>
    </source>
</evidence>
<dbReference type="Proteomes" id="UP001229025">
    <property type="component" value="Unassembled WGS sequence"/>
</dbReference>
<feature type="transmembrane region" description="Helical" evidence="8">
    <location>
        <begin position="334"/>
        <end position="354"/>
    </location>
</feature>
<evidence type="ECO:0000313" key="10">
    <source>
        <dbReference type="EMBL" id="MDI5883935.1"/>
    </source>
</evidence>
<reference evidence="11" key="1">
    <citation type="submission" date="2023-07" db="EMBL/GenBank/DDBJ databases">
        <title>Genome-based characterization of strain KMM 296 and proposal for reclassification of Cobetia litoralis and Cobetia pacifica, and emended description of the species Cobetia amphilecti and Cobetia marina.</title>
        <authorList>
            <person name="Balabanova L."/>
            <person name="Nedashkovskaya O."/>
        </authorList>
    </citation>
    <scope>NUCLEOTIDE SEQUENCE [LARGE SCALE GENOMIC DNA]</scope>
    <source>
        <strain evidence="11">NRIC 0815</strain>
    </source>
</reference>
<keyword evidence="4 8" id="KW-1133">Transmembrane helix</keyword>
<keyword evidence="2 8" id="KW-0813">Transport</keyword>
<organism evidence="10 11">
    <name type="scientific">Cobetia amphilecti</name>
    <dbReference type="NCBI Taxonomy" id="1055104"/>
    <lineage>
        <taxon>Bacteria</taxon>
        <taxon>Pseudomonadati</taxon>
        <taxon>Pseudomonadota</taxon>
        <taxon>Gammaproteobacteria</taxon>
        <taxon>Oceanospirillales</taxon>
        <taxon>Halomonadaceae</taxon>
        <taxon>Cobetia</taxon>
    </lineage>
</organism>
<comment type="similarity">
    <text evidence="8">Belongs to the binding-protein-dependent transport system permease family.</text>
</comment>
<feature type="domain" description="ABC transmembrane type-1" evidence="9">
    <location>
        <begin position="328"/>
        <end position="507"/>
    </location>
</feature>
<dbReference type="InterPro" id="IPR006311">
    <property type="entry name" value="TAT_signal"/>
</dbReference>
<evidence type="ECO:0000256" key="4">
    <source>
        <dbReference type="ARBA" id="ARBA00022989"/>
    </source>
</evidence>
<evidence type="ECO:0000256" key="3">
    <source>
        <dbReference type="ARBA" id="ARBA00022692"/>
    </source>
</evidence>
<dbReference type="SUPFAM" id="SSF53850">
    <property type="entry name" value="Periplasmic binding protein-like II"/>
    <property type="match status" value="1"/>
</dbReference>
<feature type="transmembrane region" description="Helical" evidence="8">
    <location>
        <begin position="445"/>
        <end position="468"/>
    </location>
</feature>
<keyword evidence="3 8" id="KW-0812">Transmembrane</keyword>
<dbReference type="InterPro" id="IPR051204">
    <property type="entry name" value="ABC_transp_perm/SBD"/>
</dbReference>
<dbReference type="PROSITE" id="PS50928">
    <property type="entry name" value="ABC_TM1"/>
    <property type="match status" value="1"/>
</dbReference>
<dbReference type="Pfam" id="PF00528">
    <property type="entry name" value="BPD_transp_1"/>
    <property type="match status" value="1"/>
</dbReference>
<dbReference type="PANTHER" id="PTHR30177">
    <property type="entry name" value="GLYCINE BETAINE/L-PROLINE TRANSPORT SYSTEM PERMEASE PROTEIN PROW"/>
    <property type="match status" value="1"/>
</dbReference>
<name>A0ABT6UNN7_9GAMM</name>
<sequence>MKTLMTTPVLQSSRRGLSGALMVAGLALASLGALVSSPLASAEEEAAAWPEDKPIVVGSKADREGHLLGEIFAQVLEDAGFTVERRLGLGQTIITYQGLAEGELDVYPEYTGTLAHAILKLDDVPPLKTLDELSREQGLRVLEPLGFNNTYAVSMRRDQAESLGISTIGDMADHPDLSVAMSHEFIKRPDGWPGLAAEYGLSQVPRGIEHGIAYQALRESKIDATDAYSTEGDIKRFDFVLLDDDKGYFPEYLAVPFVNAALPEDAVAALNQLAGSLDEDSMQALNARVSTDEQSFAQVASRFIQEQGITTEQREVSGAKWDKLGTNLIEHLQLTLSALLLACLVGLPLSLLVYRNPKVSRVVLYVTGLLQTIPSIALLALMIPLFGIGVVPAVIALFVYSLLPIIRAAITALLTVDPLLVKVARGMGLTRREQLRHVILPLATPNLLTGIKTAAIINIGTATLAAFIGAGGLGEPIVTGLSLNDYDLVLYGAIPAALLAICAELLFELFERLVIPAHMRGLKSR</sequence>
<gene>
    <name evidence="10" type="ORF">QLT01_06145</name>
</gene>
<feature type="transmembrane region" description="Helical" evidence="8">
    <location>
        <begin position="488"/>
        <end position="510"/>
    </location>
</feature>
<dbReference type="InterPro" id="IPR000515">
    <property type="entry name" value="MetI-like"/>
</dbReference>
<dbReference type="PANTHER" id="PTHR30177:SF4">
    <property type="entry name" value="OSMOPROTECTANT IMPORT PERMEASE PROTEIN OSMW"/>
    <property type="match status" value="1"/>
</dbReference>
<dbReference type="SUPFAM" id="SSF161098">
    <property type="entry name" value="MetI-like"/>
    <property type="match status" value="1"/>
</dbReference>
<proteinExistence type="inferred from homology"/>
<evidence type="ECO:0000256" key="8">
    <source>
        <dbReference type="RuleBase" id="RU363032"/>
    </source>
</evidence>
<dbReference type="Gene3D" id="3.40.190.10">
    <property type="entry name" value="Periplasmic binding protein-like II"/>
    <property type="match status" value="1"/>
</dbReference>
<dbReference type="Gene3D" id="3.40.190.120">
    <property type="entry name" value="Osmoprotection protein (prox), domain 2"/>
    <property type="match status" value="1"/>
</dbReference>
<evidence type="ECO:0000256" key="7">
    <source>
        <dbReference type="ARBA" id="ARBA00035652"/>
    </source>
</evidence>
<evidence type="ECO:0000259" key="9">
    <source>
        <dbReference type="PROSITE" id="PS50928"/>
    </source>
</evidence>
<dbReference type="InterPro" id="IPR007210">
    <property type="entry name" value="ABC_Gly_betaine_transp_sub-bd"/>
</dbReference>
<keyword evidence="11" id="KW-1185">Reference proteome</keyword>
<dbReference type="CDD" id="cd06261">
    <property type="entry name" value="TM_PBP2"/>
    <property type="match status" value="1"/>
</dbReference>
<comment type="subcellular location">
    <subcellularLocation>
        <location evidence="1 8">Cell membrane</location>
        <topology evidence="1 8">Multi-pass membrane protein</topology>
    </subcellularLocation>
</comment>
<evidence type="ECO:0000256" key="1">
    <source>
        <dbReference type="ARBA" id="ARBA00004651"/>
    </source>
</evidence>
<dbReference type="EMBL" id="JASCSA010000004">
    <property type="protein sequence ID" value="MDI5883935.1"/>
    <property type="molecule type" value="Genomic_DNA"/>
</dbReference>
<dbReference type="RefSeq" id="WP_284726568.1">
    <property type="nucleotide sequence ID" value="NZ_JASCSA010000004.1"/>
</dbReference>
<comment type="similarity">
    <text evidence="7">In the N-terminal section; belongs to the binding-protein-dependent transport system permease family.</text>
</comment>
<comment type="similarity">
    <text evidence="6">In the C-terminal section; belongs to the OsmX family.</text>
</comment>